<dbReference type="EMBL" id="BLKM01000907">
    <property type="protein sequence ID" value="GFG39566.1"/>
    <property type="molecule type" value="Genomic_DNA"/>
</dbReference>
<evidence type="ECO:0000313" key="2">
    <source>
        <dbReference type="Proteomes" id="UP000502823"/>
    </source>
</evidence>
<dbReference type="GO" id="GO:0032299">
    <property type="term" value="C:ribonuclease H2 complex"/>
    <property type="evidence" value="ECO:0007669"/>
    <property type="project" value="InterPro"/>
</dbReference>
<reference evidence="2" key="1">
    <citation type="submission" date="2020-01" db="EMBL/GenBank/DDBJ databases">
        <title>Draft genome sequence of the Termite Coptotermes fromosanus.</title>
        <authorList>
            <person name="Itakura S."/>
            <person name="Yosikawa Y."/>
            <person name="Umezawa K."/>
        </authorList>
    </citation>
    <scope>NUCLEOTIDE SEQUENCE [LARGE SCALE GENOMIC DNA]</scope>
</reference>
<proteinExistence type="predicted"/>
<dbReference type="FunCoup" id="A0A6L2Q498">
    <property type="interactions" value="87"/>
</dbReference>
<dbReference type="GO" id="GO:0006401">
    <property type="term" value="P:RNA catabolic process"/>
    <property type="evidence" value="ECO:0007669"/>
    <property type="project" value="InterPro"/>
</dbReference>
<name>A0A6L2Q498_COPFO</name>
<dbReference type="Pfam" id="PF08615">
    <property type="entry name" value="RNase_H2_suC"/>
    <property type="match status" value="1"/>
</dbReference>
<protein>
    <submittedName>
        <fullName evidence="1">Uncharacterized protein</fullName>
    </submittedName>
</protein>
<gene>
    <name evidence="1" type="ORF">Cfor_00996</name>
</gene>
<dbReference type="InParanoid" id="A0A6L2Q498"/>
<dbReference type="PANTHER" id="PTHR47204:SF1">
    <property type="entry name" value="RIBONUCLEASE H2 SUBUNIT C"/>
    <property type="match status" value="1"/>
</dbReference>
<organism evidence="1 2">
    <name type="scientific">Coptotermes formosanus</name>
    <name type="common">Formosan subterranean termite</name>
    <dbReference type="NCBI Taxonomy" id="36987"/>
    <lineage>
        <taxon>Eukaryota</taxon>
        <taxon>Metazoa</taxon>
        <taxon>Ecdysozoa</taxon>
        <taxon>Arthropoda</taxon>
        <taxon>Hexapoda</taxon>
        <taxon>Insecta</taxon>
        <taxon>Pterygota</taxon>
        <taxon>Neoptera</taxon>
        <taxon>Polyneoptera</taxon>
        <taxon>Dictyoptera</taxon>
        <taxon>Blattodea</taxon>
        <taxon>Blattoidea</taxon>
        <taxon>Termitoidae</taxon>
        <taxon>Rhinotermitidae</taxon>
        <taxon>Coptotermes</taxon>
    </lineage>
</organism>
<dbReference type="InterPro" id="IPR013924">
    <property type="entry name" value="RNase_H2_suC"/>
</dbReference>
<accession>A0A6L2Q498</accession>
<dbReference type="Gene3D" id="2.40.128.680">
    <property type="match status" value="1"/>
</dbReference>
<keyword evidence="2" id="KW-1185">Reference proteome</keyword>
<dbReference type="OrthoDB" id="6222486at2759"/>
<sequence length="140" mass="15679">MAVHIKRSVKLEGKTELMNNSIHYMPCQIHTDGQASVSKYFKPSIKSQDGNDVLYSSFRGYPLMGKVISLPKGYKGIVAQETVKPMTEGAERNIHVMHTFTSFTYWNWDKPPSLNDALLSALDWIDISEVLHSESGDTSG</sequence>
<dbReference type="AlphaFoldDB" id="A0A6L2Q498"/>
<dbReference type="PANTHER" id="PTHR47204">
    <property type="entry name" value="OS02G0168900 PROTEIN"/>
    <property type="match status" value="1"/>
</dbReference>
<evidence type="ECO:0000313" key="1">
    <source>
        <dbReference type="EMBL" id="GFG39566.1"/>
    </source>
</evidence>
<dbReference type="Proteomes" id="UP000502823">
    <property type="component" value="Unassembled WGS sequence"/>
</dbReference>
<comment type="caution">
    <text evidence="1">The sequence shown here is derived from an EMBL/GenBank/DDBJ whole genome shotgun (WGS) entry which is preliminary data.</text>
</comment>
<dbReference type="CDD" id="cd09271">
    <property type="entry name" value="RNase_H2-C"/>
    <property type="match status" value="1"/>
</dbReference>